<organism evidence="7 8">
    <name type="scientific">Acrodontium crateriforme</name>
    <dbReference type="NCBI Taxonomy" id="150365"/>
    <lineage>
        <taxon>Eukaryota</taxon>
        <taxon>Fungi</taxon>
        <taxon>Dikarya</taxon>
        <taxon>Ascomycota</taxon>
        <taxon>Pezizomycotina</taxon>
        <taxon>Dothideomycetes</taxon>
        <taxon>Dothideomycetidae</taxon>
        <taxon>Mycosphaerellales</taxon>
        <taxon>Teratosphaeriaceae</taxon>
        <taxon>Acrodontium</taxon>
    </lineage>
</organism>
<gene>
    <name evidence="7" type="ORF">R9X50_00784500</name>
</gene>
<dbReference type="SUPFAM" id="SSF50978">
    <property type="entry name" value="WD40 repeat-like"/>
    <property type="match status" value="1"/>
</dbReference>
<reference evidence="7 8" key="1">
    <citation type="submission" date="2023-11" db="EMBL/GenBank/DDBJ databases">
        <title>An acidophilic fungus is an integral part of prey digestion in a carnivorous sundew plant.</title>
        <authorList>
            <person name="Tsai I.J."/>
        </authorList>
    </citation>
    <scope>NUCLEOTIDE SEQUENCE [LARGE SCALE GENOMIC DNA]</scope>
    <source>
        <strain evidence="7">169a</strain>
    </source>
</reference>
<dbReference type="Gene3D" id="2.130.10.10">
    <property type="entry name" value="YVTN repeat-like/Quinoprotein amine dehydrogenase"/>
    <property type="match status" value="1"/>
</dbReference>
<keyword evidence="3" id="KW-0677">Repeat</keyword>
<sequence length="495" mass="53537">MNTRQAIQPSDQAKVLSLAFSLSRNRFIAGLSEGIQIFRSDNCLTTHQLELPKDGGVAIAEAVDDRYVAYVGGGNFPVSSPNVLIFWDAVESIQVTSFDLHEPIRGLRVNSHWLVVLLDTRAVVFEHQQLKGPSNGRNEDQPSPKGPNRVHALYPTANNIYALASLQDNYLALPASAVGQIQIIPLDTGSKRVLRAHTSSLRAISLSPDGTLLASASEQGTLIRVYSTSTLSQVGEFRRGIDQAIIYNIAFSPRNRWLASTSDKGTLHIFDLRPRRPADSATSPSSPSHRHSASYPTNRLSSGGYETASNPSSIPTGATSIQEYYGLRPPPVSNIPSAPSPGSNTSAAATALAAFKASPFAPRIVHDIRSVASTPFYTGNDTLHWQDGGPTHAWTVAPNGTRKRVRRAVTALPGNPTGKPVKGIITFASIPKDGLHNTEDEERAVLYVIGGGSDARWEAFDLLPSSQTMPPISGQGNGWTLINRGFRRFMTRQYV</sequence>
<protein>
    <recommendedName>
        <fullName evidence="9">WD40 repeat-like protein</fullName>
    </recommendedName>
</protein>
<dbReference type="Proteomes" id="UP001303373">
    <property type="component" value="Chromosome 14"/>
</dbReference>
<dbReference type="InterPro" id="IPR048720">
    <property type="entry name" value="PROPPIN"/>
</dbReference>
<name>A0AAQ3REC0_9PEZI</name>
<evidence type="ECO:0000313" key="7">
    <source>
        <dbReference type="EMBL" id="WPH04948.1"/>
    </source>
</evidence>
<evidence type="ECO:0008006" key="9">
    <source>
        <dbReference type="Google" id="ProtNLM"/>
    </source>
</evidence>
<keyword evidence="8" id="KW-1185">Reference proteome</keyword>
<dbReference type="InterPro" id="IPR001680">
    <property type="entry name" value="WD40_rpt"/>
</dbReference>
<evidence type="ECO:0000256" key="5">
    <source>
        <dbReference type="PROSITE-ProRule" id="PRU00221"/>
    </source>
</evidence>
<accession>A0AAQ3REC0</accession>
<dbReference type="AlphaFoldDB" id="A0AAQ3REC0"/>
<proteinExistence type="inferred from homology"/>
<feature type="compositionally biased region" description="Polar residues" evidence="6">
    <location>
        <begin position="307"/>
        <end position="317"/>
    </location>
</feature>
<evidence type="ECO:0000313" key="8">
    <source>
        <dbReference type="Proteomes" id="UP001303373"/>
    </source>
</evidence>
<feature type="region of interest" description="Disordered" evidence="6">
    <location>
        <begin position="272"/>
        <end position="317"/>
    </location>
</feature>
<evidence type="ECO:0000256" key="3">
    <source>
        <dbReference type="ARBA" id="ARBA00022737"/>
    </source>
</evidence>
<keyword evidence="2 5" id="KW-0853">WD repeat</keyword>
<dbReference type="InterPro" id="IPR015943">
    <property type="entry name" value="WD40/YVTN_repeat-like_dom_sf"/>
</dbReference>
<dbReference type="EMBL" id="CP138593">
    <property type="protein sequence ID" value="WPH04948.1"/>
    <property type="molecule type" value="Genomic_DNA"/>
</dbReference>
<feature type="region of interest" description="Disordered" evidence="6">
    <location>
        <begin position="129"/>
        <end position="149"/>
    </location>
</feature>
<dbReference type="PANTHER" id="PTHR11227">
    <property type="entry name" value="WD-REPEAT PROTEIN INTERACTING WITH PHOSPHOINOSIDES WIPI -RELATED"/>
    <property type="match status" value="1"/>
</dbReference>
<evidence type="ECO:0000256" key="1">
    <source>
        <dbReference type="ARBA" id="ARBA00004148"/>
    </source>
</evidence>
<dbReference type="Pfam" id="PF21032">
    <property type="entry name" value="PROPPIN"/>
    <property type="match status" value="1"/>
</dbReference>
<comment type="similarity">
    <text evidence="4">Belongs to the WD repeat PROPPIN family.</text>
</comment>
<dbReference type="SMART" id="SM00320">
    <property type="entry name" value="WD40"/>
    <property type="match status" value="3"/>
</dbReference>
<evidence type="ECO:0000256" key="4">
    <source>
        <dbReference type="ARBA" id="ARBA00025740"/>
    </source>
</evidence>
<evidence type="ECO:0000256" key="2">
    <source>
        <dbReference type="ARBA" id="ARBA00022574"/>
    </source>
</evidence>
<dbReference type="InterPro" id="IPR036322">
    <property type="entry name" value="WD40_repeat_dom_sf"/>
</dbReference>
<dbReference type="GO" id="GO:0005774">
    <property type="term" value="C:vacuolar membrane"/>
    <property type="evidence" value="ECO:0007669"/>
    <property type="project" value="UniProtKB-SubCell"/>
</dbReference>
<evidence type="ECO:0000256" key="6">
    <source>
        <dbReference type="SAM" id="MobiDB-lite"/>
    </source>
</evidence>
<dbReference type="PROSITE" id="PS50082">
    <property type="entry name" value="WD_REPEATS_2"/>
    <property type="match status" value="1"/>
</dbReference>
<comment type="subcellular location">
    <subcellularLocation>
        <location evidence="1">Vacuole membrane</location>
        <topology evidence="1">Peripheral membrane protein</topology>
    </subcellularLocation>
</comment>
<feature type="repeat" description="WD" evidence="5">
    <location>
        <begin position="194"/>
        <end position="222"/>
    </location>
</feature>